<proteinExistence type="predicted"/>
<evidence type="ECO:0000259" key="2">
    <source>
        <dbReference type="Pfam" id="PF06750"/>
    </source>
</evidence>
<keyword evidence="1" id="KW-1133">Transmembrane helix</keyword>
<keyword evidence="4" id="KW-1185">Reference proteome</keyword>
<keyword evidence="1" id="KW-0812">Transmembrane</keyword>
<dbReference type="Pfam" id="PF06750">
    <property type="entry name" value="A24_N_bact"/>
    <property type="match status" value="1"/>
</dbReference>
<dbReference type="eggNOG" id="COG1989">
    <property type="taxonomic scope" value="Bacteria"/>
</dbReference>
<organism evidence="3 4">
    <name type="scientific">Staphylococcus carnosus (strain TM300)</name>
    <dbReference type="NCBI Taxonomy" id="396513"/>
    <lineage>
        <taxon>Bacteria</taxon>
        <taxon>Bacillati</taxon>
        <taxon>Bacillota</taxon>
        <taxon>Bacilli</taxon>
        <taxon>Bacillales</taxon>
        <taxon>Staphylococcaceae</taxon>
        <taxon>Staphylococcus</taxon>
    </lineage>
</organism>
<name>B9DND1_STACT</name>
<feature type="transmembrane region" description="Helical" evidence="1">
    <location>
        <begin position="6"/>
        <end position="26"/>
    </location>
</feature>
<dbReference type="PANTHER" id="PTHR30487">
    <property type="entry name" value="TYPE 4 PREPILIN-LIKE PROTEINS LEADER PEPTIDE-PROCESSING ENZYME"/>
    <property type="match status" value="1"/>
</dbReference>
<dbReference type="GO" id="GO:0006465">
    <property type="term" value="P:signal peptide processing"/>
    <property type="evidence" value="ECO:0007669"/>
    <property type="project" value="TreeGrafter"/>
</dbReference>
<feature type="transmembrane region" description="Helical" evidence="1">
    <location>
        <begin position="152"/>
        <end position="178"/>
    </location>
</feature>
<dbReference type="EMBL" id="AM295250">
    <property type="protein sequence ID" value="CAL28172.1"/>
    <property type="molecule type" value="Genomic_DNA"/>
</dbReference>
<dbReference type="InterPro" id="IPR010627">
    <property type="entry name" value="Prepilin_pept_A24_N"/>
</dbReference>
<feature type="transmembrane region" description="Helical" evidence="1">
    <location>
        <begin position="126"/>
        <end position="145"/>
    </location>
</feature>
<dbReference type="GO" id="GO:0005886">
    <property type="term" value="C:plasma membrane"/>
    <property type="evidence" value="ECO:0007669"/>
    <property type="project" value="TreeGrafter"/>
</dbReference>
<evidence type="ECO:0000313" key="4">
    <source>
        <dbReference type="Proteomes" id="UP000000444"/>
    </source>
</evidence>
<feature type="transmembrane region" description="Helical" evidence="1">
    <location>
        <begin position="184"/>
        <end position="207"/>
    </location>
</feature>
<protein>
    <recommendedName>
        <fullName evidence="2">Prepilin peptidase A24 N-terminal domain-containing protein</fullName>
    </recommendedName>
</protein>
<dbReference type="InterPro" id="IPR050882">
    <property type="entry name" value="Prepilin_peptidase/N-MTase"/>
</dbReference>
<gene>
    <name evidence="3" type="ordered locus">Sca_1265</name>
</gene>
<dbReference type="KEGG" id="sca:SCA_1265"/>
<accession>B9DND1</accession>
<feature type="transmembrane region" description="Helical" evidence="1">
    <location>
        <begin position="219"/>
        <end position="239"/>
    </location>
</feature>
<feature type="domain" description="Prepilin peptidase A24 N-terminal" evidence="2">
    <location>
        <begin position="13"/>
        <end position="94"/>
    </location>
</feature>
<dbReference type="HOGENOM" id="CLU_057101_1_0_9"/>
<dbReference type="GO" id="GO:0004190">
    <property type="term" value="F:aspartic-type endopeptidase activity"/>
    <property type="evidence" value="ECO:0007669"/>
    <property type="project" value="TreeGrafter"/>
</dbReference>
<evidence type="ECO:0000256" key="1">
    <source>
        <dbReference type="SAM" id="Phobius"/>
    </source>
</evidence>
<dbReference type="PANTHER" id="PTHR30487:SF0">
    <property type="entry name" value="PREPILIN LEADER PEPTIDASE_N-METHYLTRANSFERASE-RELATED"/>
    <property type="match status" value="1"/>
</dbReference>
<dbReference type="AlphaFoldDB" id="B9DND1"/>
<evidence type="ECO:0000313" key="3">
    <source>
        <dbReference type="EMBL" id="CAL28172.1"/>
    </source>
</evidence>
<keyword evidence="1" id="KW-0472">Membrane</keyword>
<dbReference type="Proteomes" id="UP000000444">
    <property type="component" value="Chromosome"/>
</dbReference>
<sequence>MRFQILSIIFSGVLCVILESFLLQFCHINRLDFTYLKRRSRCEKCNHTLQFLDLIPIISFIFLKGKCRYCNENIPFIHFAGELVAWLPVILLYNHLLGMNSNLFLAFYLLLLTAALYDIQTFSIPLHFLLIMYIVIIVLSEHIFINQIGLIILLHLLFFFSKSSIGYGDIAVFSLFVLVTPYQFFFLLFCITFIVAGVFSLFIMYIWRKKIFKIPLVPYIFLSFLFVSVFYPFLVRYFYL</sequence>
<reference evidence="3 4" key="1">
    <citation type="journal article" date="2009" name="Appl. Environ. Microbiol.">
        <title>Genome analysis of the meat starter culture bacterium Staphylococcus carnosus TM300.</title>
        <authorList>
            <person name="Rosenstein R."/>
            <person name="Nerz C."/>
            <person name="Biswas L."/>
            <person name="Resch A."/>
            <person name="Raddatz G."/>
            <person name="Schuster S.C."/>
            <person name="Goetz F."/>
        </authorList>
    </citation>
    <scope>NUCLEOTIDE SEQUENCE [LARGE SCALE GENOMIC DNA]</scope>
    <source>
        <strain evidence="3 4">TM300</strain>
    </source>
</reference>